<name>A0ABN9PDD2_9DINO</name>
<sequence length="284" mass="32163">MAPLLVGLREVIRLVLAVLAAHRVFTCAAGSCPQEAHYFQKFYTDVALFSFGVRVLLLRLLQCQNHERGCQSEENEKFYTDVALFSFGSMLYFFDCCSAKAMRGVARVKKTSSARPSSGHEGRRFKFDVRTIDCALRWGVEHRFPKVLEVMHACVRRGHAEAAVKVFDHMLEKGPVPGADLINKAVSGAFFQLVVGILSDESIRMDGLRLLEFVRAHGIDPSPTIQNRLLAAWENQFPDNVLEYFLNIRREGVKLSTRVFRSIVVARERVDPEFVSMIYSDTLE</sequence>
<organism evidence="1 2">
    <name type="scientific">Prorocentrum cordatum</name>
    <dbReference type="NCBI Taxonomy" id="2364126"/>
    <lineage>
        <taxon>Eukaryota</taxon>
        <taxon>Sar</taxon>
        <taxon>Alveolata</taxon>
        <taxon>Dinophyceae</taxon>
        <taxon>Prorocentrales</taxon>
        <taxon>Prorocentraceae</taxon>
        <taxon>Prorocentrum</taxon>
    </lineage>
</organism>
<dbReference type="NCBIfam" id="TIGR00756">
    <property type="entry name" value="PPR"/>
    <property type="match status" value="1"/>
</dbReference>
<gene>
    <name evidence="1" type="ORF">PCOR1329_LOCUS1632</name>
</gene>
<protein>
    <recommendedName>
        <fullName evidence="3">Pentatricopeptide repeat-containing protein</fullName>
    </recommendedName>
</protein>
<dbReference type="Proteomes" id="UP001189429">
    <property type="component" value="Unassembled WGS sequence"/>
</dbReference>
<evidence type="ECO:0000313" key="2">
    <source>
        <dbReference type="Proteomes" id="UP001189429"/>
    </source>
</evidence>
<dbReference type="InterPro" id="IPR002885">
    <property type="entry name" value="PPR_rpt"/>
</dbReference>
<dbReference type="Gene3D" id="1.25.40.10">
    <property type="entry name" value="Tetratricopeptide repeat domain"/>
    <property type="match status" value="1"/>
</dbReference>
<dbReference type="InterPro" id="IPR011990">
    <property type="entry name" value="TPR-like_helical_dom_sf"/>
</dbReference>
<comment type="caution">
    <text evidence="1">The sequence shown here is derived from an EMBL/GenBank/DDBJ whole genome shotgun (WGS) entry which is preliminary data.</text>
</comment>
<accession>A0ABN9PDD2</accession>
<dbReference type="EMBL" id="CAUYUJ010000400">
    <property type="protein sequence ID" value="CAK0790335.1"/>
    <property type="molecule type" value="Genomic_DNA"/>
</dbReference>
<evidence type="ECO:0008006" key="3">
    <source>
        <dbReference type="Google" id="ProtNLM"/>
    </source>
</evidence>
<keyword evidence="2" id="KW-1185">Reference proteome</keyword>
<proteinExistence type="predicted"/>
<reference evidence="1" key="1">
    <citation type="submission" date="2023-10" db="EMBL/GenBank/DDBJ databases">
        <authorList>
            <person name="Chen Y."/>
            <person name="Shah S."/>
            <person name="Dougan E. K."/>
            <person name="Thang M."/>
            <person name="Chan C."/>
        </authorList>
    </citation>
    <scope>NUCLEOTIDE SEQUENCE [LARGE SCALE GENOMIC DNA]</scope>
</reference>
<evidence type="ECO:0000313" key="1">
    <source>
        <dbReference type="EMBL" id="CAK0790335.1"/>
    </source>
</evidence>